<dbReference type="Proteomes" id="UP000033640">
    <property type="component" value="Unassembled WGS sequence"/>
</dbReference>
<dbReference type="OrthoDB" id="2863790at2"/>
<keyword evidence="1" id="KW-0732">Signal</keyword>
<organism evidence="2 3">
    <name type="scientific">Microbacterium oxydans</name>
    <dbReference type="NCBI Taxonomy" id="82380"/>
    <lineage>
        <taxon>Bacteria</taxon>
        <taxon>Bacillati</taxon>
        <taxon>Actinomycetota</taxon>
        <taxon>Actinomycetes</taxon>
        <taxon>Micrococcales</taxon>
        <taxon>Microbacteriaceae</taxon>
        <taxon>Microbacterium</taxon>
    </lineage>
</organism>
<feature type="signal peptide" evidence="1">
    <location>
        <begin position="1"/>
        <end position="27"/>
    </location>
</feature>
<accession>A0A0F0LIQ2</accession>
<evidence type="ECO:0000256" key="1">
    <source>
        <dbReference type="SAM" id="SignalP"/>
    </source>
</evidence>
<dbReference type="PATRIC" id="fig|82380.11.peg.150"/>
<comment type="caution">
    <text evidence="2">The sequence shown here is derived from an EMBL/GenBank/DDBJ whole genome shotgun (WGS) entry which is preliminary data.</text>
</comment>
<dbReference type="RefSeq" id="WP_082071457.1">
    <property type="nucleotide sequence ID" value="NZ_JYIW01000012.1"/>
</dbReference>
<evidence type="ECO:0000313" key="2">
    <source>
        <dbReference type="EMBL" id="KJL33097.1"/>
    </source>
</evidence>
<protein>
    <recommendedName>
        <fullName evidence="4">DUF2690 domain-containing protein</fullName>
    </recommendedName>
</protein>
<sequence>MRSVRISLAIVAVAALVAVSMPTAAQAAFQASPYDNTNPQTTGCAADAVSLVTYPINSTTTGLQVGTLDVRYSANCDSNWVRVNNTIAGAVANKYIARHRTHLPEGGAMEFVEQTESDQATGWSYGMQFGRASISCIAVGGWLSTTNGTVIAIVPGGSKVLC</sequence>
<dbReference type="EMBL" id="JYIW01000012">
    <property type="protein sequence ID" value="KJL33097.1"/>
    <property type="molecule type" value="Genomic_DNA"/>
</dbReference>
<dbReference type="InterPro" id="IPR021224">
    <property type="entry name" value="DUF2690"/>
</dbReference>
<evidence type="ECO:0000313" key="3">
    <source>
        <dbReference type="Proteomes" id="UP000033640"/>
    </source>
</evidence>
<feature type="chain" id="PRO_5002445189" description="DUF2690 domain-containing protein" evidence="1">
    <location>
        <begin position="28"/>
        <end position="162"/>
    </location>
</feature>
<dbReference type="AlphaFoldDB" id="A0A0F0LIQ2"/>
<proteinExistence type="predicted"/>
<name>A0A0F0LIQ2_9MICO</name>
<evidence type="ECO:0008006" key="4">
    <source>
        <dbReference type="Google" id="ProtNLM"/>
    </source>
</evidence>
<reference evidence="2 3" key="1">
    <citation type="submission" date="2015-02" db="EMBL/GenBank/DDBJ databases">
        <title>Draft genome sequences of ten Microbacterium spp. with emphasis on heavy metal contaminated environments.</title>
        <authorList>
            <person name="Corretto E."/>
        </authorList>
    </citation>
    <scope>NUCLEOTIDE SEQUENCE [LARGE SCALE GENOMIC DNA]</scope>
    <source>
        <strain evidence="2 3">BEL4b</strain>
    </source>
</reference>
<gene>
    <name evidence="2" type="ORF">RS83_00145</name>
</gene>
<dbReference type="Pfam" id="PF10901">
    <property type="entry name" value="DUF2690"/>
    <property type="match status" value="1"/>
</dbReference>